<evidence type="ECO:0000256" key="8">
    <source>
        <dbReference type="ARBA" id="ARBA00022989"/>
    </source>
</evidence>
<evidence type="ECO:0000256" key="7">
    <source>
        <dbReference type="ARBA" id="ARBA00022781"/>
    </source>
</evidence>
<geneLocation type="mitochondrion" evidence="14"/>
<dbReference type="GO" id="GO:0015986">
    <property type="term" value="P:proton motive force-driven ATP synthesis"/>
    <property type="evidence" value="ECO:0007669"/>
    <property type="project" value="InterPro"/>
</dbReference>
<dbReference type="CTD" id="4509"/>
<dbReference type="GO" id="GO:0015078">
    <property type="term" value="F:proton transmembrane transporter activity"/>
    <property type="evidence" value="ECO:0007669"/>
    <property type="project" value="InterPro"/>
</dbReference>
<organism evidence="14">
    <name type="scientific">Apis laboriosa</name>
    <name type="common">Himalayan honeybee</name>
    <dbReference type="NCBI Taxonomy" id="183418"/>
    <lineage>
        <taxon>Eukaryota</taxon>
        <taxon>Metazoa</taxon>
        <taxon>Ecdysozoa</taxon>
        <taxon>Arthropoda</taxon>
        <taxon>Hexapoda</taxon>
        <taxon>Insecta</taxon>
        <taxon>Pterygota</taxon>
        <taxon>Neoptera</taxon>
        <taxon>Endopterygota</taxon>
        <taxon>Hymenoptera</taxon>
        <taxon>Apocrita</taxon>
        <taxon>Aculeata</taxon>
        <taxon>Apoidea</taxon>
        <taxon>Anthophila</taxon>
        <taxon>Apidae</taxon>
        <taxon>Apis</taxon>
    </lineage>
</organism>
<keyword evidence="4 12" id="KW-0813">Transport</keyword>
<keyword evidence="5 12" id="KW-0138">CF(0)</keyword>
<dbReference type="Pfam" id="PF00895">
    <property type="entry name" value="ATP-synt_8"/>
    <property type="match status" value="1"/>
</dbReference>
<comment type="subunit">
    <text evidence="3">F-type ATPases have 2 components, CF(1) - the catalytic core - and CF(0) - the membrane proton channel.</text>
</comment>
<comment type="subcellular location">
    <subcellularLocation>
        <location evidence="1 12">Mitochondrion membrane</location>
        <topology evidence="1 12">Single-pass membrane protein</topology>
    </subcellularLocation>
</comment>
<dbReference type="EMBL" id="AP018039">
    <property type="protein sequence ID" value="BBA66252.1"/>
    <property type="molecule type" value="Genomic_DNA"/>
</dbReference>
<evidence type="ECO:0000256" key="5">
    <source>
        <dbReference type="ARBA" id="ARBA00022547"/>
    </source>
</evidence>
<evidence type="ECO:0000256" key="2">
    <source>
        <dbReference type="ARBA" id="ARBA00008892"/>
    </source>
</evidence>
<gene>
    <name evidence="14" type="primary">ATP8</name>
</gene>
<evidence type="ECO:0000256" key="6">
    <source>
        <dbReference type="ARBA" id="ARBA00022692"/>
    </source>
</evidence>
<keyword evidence="6 12" id="KW-0812">Transmembrane</keyword>
<dbReference type="RefSeq" id="YP_009440912.1">
    <property type="nucleotide sequence ID" value="NC_036155.2"/>
</dbReference>
<keyword evidence="9 12" id="KW-0406">Ion transport</keyword>
<evidence type="ECO:0000256" key="4">
    <source>
        <dbReference type="ARBA" id="ARBA00022448"/>
    </source>
</evidence>
<accession>A0A292GN80</accession>
<evidence type="ECO:0000256" key="1">
    <source>
        <dbReference type="ARBA" id="ARBA00004304"/>
    </source>
</evidence>
<dbReference type="InterPro" id="IPR001421">
    <property type="entry name" value="ATP8_metazoa"/>
</dbReference>
<feature type="transmembrane region" description="Helical" evidence="13">
    <location>
        <begin position="12"/>
        <end position="34"/>
    </location>
</feature>
<evidence type="ECO:0000256" key="9">
    <source>
        <dbReference type="ARBA" id="ARBA00023065"/>
    </source>
</evidence>
<keyword evidence="7 12" id="KW-0375">Hydrogen ion transport</keyword>
<evidence type="ECO:0000256" key="10">
    <source>
        <dbReference type="ARBA" id="ARBA00023128"/>
    </source>
</evidence>
<sequence length="52" mass="6780">MPQMMPMNWFIIYFMYLIIFYLFILLMNSFLINFNMKKKKSKYILKKWNWQW</sequence>
<dbReference type="GeneID" id="34829163"/>
<dbReference type="AlphaFoldDB" id="A0A292GN80"/>
<proteinExistence type="inferred from homology"/>
<evidence type="ECO:0000256" key="3">
    <source>
        <dbReference type="ARBA" id="ARBA00011291"/>
    </source>
</evidence>
<comment type="similarity">
    <text evidence="2 12">Belongs to the ATPase protein 8 family.</text>
</comment>
<name>A0A292GN80_9HYME</name>
<evidence type="ECO:0000256" key="13">
    <source>
        <dbReference type="SAM" id="Phobius"/>
    </source>
</evidence>
<dbReference type="KEGG" id="alab:34829163"/>
<reference evidence="14" key="1">
    <citation type="journal article" date="2018" name="Conserv Genet Resour">
        <title>Characterization of the complete mitochondrial genome of the giant black Himalayan honeybee (Apis laboriosa) from Nepal.</title>
        <authorList>
            <person name="Takahashi J."/>
            <person name="Rai J."/>
            <person name="Wakamiya T."/>
            <person name="Okuyama H."/>
        </authorList>
    </citation>
    <scope>NUCLEOTIDE SEQUENCE</scope>
</reference>
<dbReference type="GO" id="GO:0031966">
    <property type="term" value="C:mitochondrial membrane"/>
    <property type="evidence" value="ECO:0007669"/>
    <property type="project" value="UniProtKB-SubCell"/>
</dbReference>
<protein>
    <recommendedName>
        <fullName evidence="12">ATP synthase complex subunit 8</fullName>
    </recommendedName>
</protein>
<evidence type="ECO:0000313" key="14">
    <source>
        <dbReference type="EMBL" id="BBA66252.1"/>
    </source>
</evidence>
<keyword evidence="8 13" id="KW-1133">Transmembrane helix</keyword>
<evidence type="ECO:0000256" key="11">
    <source>
        <dbReference type="ARBA" id="ARBA00023136"/>
    </source>
</evidence>
<keyword evidence="11 13" id="KW-0472">Membrane</keyword>
<keyword evidence="10 12" id="KW-0496">Mitochondrion</keyword>
<evidence type="ECO:0000256" key="12">
    <source>
        <dbReference type="RuleBase" id="RU003661"/>
    </source>
</evidence>
<dbReference type="GO" id="GO:0045259">
    <property type="term" value="C:proton-transporting ATP synthase complex"/>
    <property type="evidence" value="ECO:0007669"/>
    <property type="project" value="UniProtKB-KW"/>
</dbReference>